<accession>A0A8K1CI59</accession>
<sequence length="209" mass="23928">MLDNCANWLAFVEGISENRVWTSWSTGRTYYFMDWWGCGLSKAKQYPVSLKFGDKVVYAPHYYPPNVYPSEYFFGEGFSELPDYQLKANVQGTFDLMFGYLTQDPSSPALVLGEFGGLYTNDLNPGRTIQRAVNYTVELLMRPGFVGGYMWSLNPESGYDYNRRNVQGTFKEGLLQNDWRTANEPYLAALSPTDKMADLKRLPCFKRAP</sequence>
<feature type="domain" description="Glycoside hydrolase family 5" evidence="8">
    <location>
        <begin position="6"/>
        <end position="156"/>
    </location>
</feature>
<evidence type="ECO:0000313" key="9">
    <source>
        <dbReference type="EMBL" id="TMW63847.1"/>
    </source>
</evidence>
<dbReference type="Gene3D" id="3.20.20.80">
    <property type="entry name" value="Glycosidases"/>
    <property type="match status" value="1"/>
</dbReference>
<evidence type="ECO:0000256" key="1">
    <source>
        <dbReference type="ARBA" id="ARBA00005641"/>
    </source>
</evidence>
<keyword evidence="6" id="KW-0624">Polysaccharide degradation</keyword>
<evidence type="ECO:0000256" key="6">
    <source>
        <dbReference type="ARBA" id="ARBA00023326"/>
    </source>
</evidence>
<comment type="similarity">
    <text evidence="1 7">Belongs to the glycosyl hydrolase 5 (cellulase A) family.</text>
</comment>
<gene>
    <name evidence="9" type="ORF">Poli38472_002788</name>
</gene>
<organism evidence="9 10">
    <name type="scientific">Pythium oligandrum</name>
    <name type="common">Mycoparasitic fungus</name>
    <dbReference type="NCBI Taxonomy" id="41045"/>
    <lineage>
        <taxon>Eukaryota</taxon>
        <taxon>Sar</taxon>
        <taxon>Stramenopiles</taxon>
        <taxon>Oomycota</taxon>
        <taxon>Peronosporomycetes</taxon>
        <taxon>Pythiales</taxon>
        <taxon>Pythiaceae</taxon>
        <taxon>Pythium</taxon>
    </lineage>
</organism>
<name>A0A8K1CI59_PYTOL</name>
<keyword evidence="4" id="KW-0119">Carbohydrate metabolism</keyword>
<dbReference type="InterPro" id="IPR001547">
    <property type="entry name" value="Glyco_hydro_5"/>
</dbReference>
<evidence type="ECO:0000256" key="2">
    <source>
        <dbReference type="ARBA" id="ARBA00022801"/>
    </source>
</evidence>
<dbReference type="EMBL" id="SPLM01000072">
    <property type="protein sequence ID" value="TMW63847.1"/>
    <property type="molecule type" value="Genomic_DNA"/>
</dbReference>
<evidence type="ECO:0000256" key="3">
    <source>
        <dbReference type="ARBA" id="ARBA00023001"/>
    </source>
</evidence>
<evidence type="ECO:0000256" key="5">
    <source>
        <dbReference type="ARBA" id="ARBA00023295"/>
    </source>
</evidence>
<dbReference type="InterPro" id="IPR017853">
    <property type="entry name" value="GH"/>
</dbReference>
<dbReference type="Proteomes" id="UP000794436">
    <property type="component" value="Unassembled WGS sequence"/>
</dbReference>
<keyword evidence="5 7" id="KW-0326">Glycosidase</keyword>
<comment type="caution">
    <text evidence="9">The sequence shown here is derived from an EMBL/GenBank/DDBJ whole genome shotgun (WGS) entry which is preliminary data.</text>
</comment>
<evidence type="ECO:0000256" key="4">
    <source>
        <dbReference type="ARBA" id="ARBA00023277"/>
    </source>
</evidence>
<dbReference type="AlphaFoldDB" id="A0A8K1CI59"/>
<reference evidence="9" key="1">
    <citation type="submission" date="2019-03" db="EMBL/GenBank/DDBJ databases">
        <title>Long read genome sequence of the mycoparasitic Pythium oligandrum ATCC 38472 isolated from sugarbeet rhizosphere.</title>
        <authorList>
            <person name="Gaulin E."/>
        </authorList>
    </citation>
    <scope>NUCLEOTIDE SEQUENCE</scope>
    <source>
        <strain evidence="9">ATCC 38472_TT</strain>
    </source>
</reference>
<evidence type="ECO:0000256" key="7">
    <source>
        <dbReference type="RuleBase" id="RU361153"/>
    </source>
</evidence>
<dbReference type="PANTHER" id="PTHR35923">
    <property type="entry name" value="MAJOR EXTRACELLULAR ENDOGLUCANASE"/>
    <property type="match status" value="1"/>
</dbReference>
<keyword evidence="2 7" id="KW-0378">Hydrolase</keyword>
<evidence type="ECO:0000259" key="8">
    <source>
        <dbReference type="Pfam" id="PF00150"/>
    </source>
</evidence>
<dbReference type="OrthoDB" id="442731at2759"/>
<dbReference type="GO" id="GO:0004553">
    <property type="term" value="F:hydrolase activity, hydrolyzing O-glycosyl compounds"/>
    <property type="evidence" value="ECO:0007669"/>
    <property type="project" value="InterPro"/>
</dbReference>
<keyword evidence="10" id="KW-1185">Reference proteome</keyword>
<dbReference type="GO" id="GO:0030245">
    <property type="term" value="P:cellulose catabolic process"/>
    <property type="evidence" value="ECO:0007669"/>
    <property type="project" value="UniProtKB-KW"/>
</dbReference>
<dbReference type="Pfam" id="PF00150">
    <property type="entry name" value="Cellulase"/>
    <property type="match status" value="1"/>
</dbReference>
<keyword evidence="3" id="KW-0136">Cellulose degradation</keyword>
<evidence type="ECO:0000313" key="10">
    <source>
        <dbReference type="Proteomes" id="UP000794436"/>
    </source>
</evidence>
<protein>
    <recommendedName>
        <fullName evidence="8">Glycoside hydrolase family 5 domain-containing protein</fullName>
    </recommendedName>
</protein>
<dbReference type="PANTHER" id="PTHR35923:SF2">
    <property type="entry name" value="ENDOGLUCANASE"/>
    <property type="match status" value="1"/>
</dbReference>
<dbReference type="SUPFAM" id="SSF51445">
    <property type="entry name" value="(Trans)glycosidases"/>
    <property type="match status" value="1"/>
</dbReference>
<proteinExistence type="inferred from homology"/>